<keyword evidence="2" id="KW-0813">Transport</keyword>
<feature type="transmembrane region" description="Helical" evidence="10">
    <location>
        <begin position="69"/>
        <end position="89"/>
    </location>
</feature>
<keyword evidence="3" id="KW-0926">Vacuole</keyword>
<evidence type="ECO:0000313" key="12">
    <source>
        <dbReference type="Proteomes" id="UP000196158"/>
    </source>
</evidence>
<dbReference type="GO" id="GO:0034488">
    <property type="term" value="P:basic amino acid transmembrane export from vacuole"/>
    <property type="evidence" value="ECO:0007669"/>
    <property type="project" value="UniProtKB-ARBA"/>
</dbReference>
<dbReference type="Gene3D" id="1.20.1280.290">
    <property type="match status" value="2"/>
</dbReference>
<comment type="subcellular location">
    <subcellularLocation>
        <location evidence="1">Vacuole membrane</location>
        <topology evidence="1">Multi-pass membrane protein</topology>
    </subcellularLocation>
</comment>
<dbReference type="GO" id="GO:0015101">
    <property type="term" value="F:organic cation transmembrane transporter activity"/>
    <property type="evidence" value="ECO:0007669"/>
    <property type="project" value="UniProtKB-ARBA"/>
</dbReference>
<dbReference type="SMART" id="SM00679">
    <property type="entry name" value="CTNS"/>
    <property type="match status" value="2"/>
</dbReference>
<feature type="transmembrane region" description="Helical" evidence="10">
    <location>
        <begin position="12"/>
        <end position="33"/>
    </location>
</feature>
<name>A0A1X7R8B6_9SACH</name>
<dbReference type="FunFam" id="1.20.1280.290:FF:000011">
    <property type="entry name" value="PQ loop repeat protein"/>
    <property type="match status" value="1"/>
</dbReference>
<evidence type="ECO:0000256" key="4">
    <source>
        <dbReference type="ARBA" id="ARBA00022692"/>
    </source>
</evidence>
<dbReference type="GO" id="GO:0034490">
    <property type="term" value="P:basic amino acid transmembrane import into vacuole"/>
    <property type="evidence" value="ECO:0007669"/>
    <property type="project" value="UniProtKB-ARBA"/>
</dbReference>
<gene>
    <name evidence="11" type="ORF">KASA_0J02057G</name>
</gene>
<dbReference type="InterPro" id="IPR051415">
    <property type="entry name" value="LAAT-1"/>
</dbReference>
<evidence type="ECO:0000256" key="8">
    <source>
        <dbReference type="ARBA" id="ARBA00023136"/>
    </source>
</evidence>
<dbReference type="OrthoDB" id="8048523at2759"/>
<evidence type="ECO:0000256" key="5">
    <source>
        <dbReference type="ARBA" id="ARBA00022737"/>
    </source>
</evidence>
<keyword evidence="4 10" id="KW-0812">Transmembrane</keyword>
<feature type="transmembrane region" description="Helical" evidence="10">
    <location>
        <begin position="45"/>
        <end position="63"/>
    </location>
</feature>
<organism evidence="11 12">
    <name type="scientific">Maudiozyma saulgeensis</name>
    <dbReference type="NCBI Taxonomy" id="1789683"/>
    <lineage>
        <taxon>Eukaryota</taxon>
        <taxon>Fungi</taxon>
        <taxon>Dikarya</taxon>
        <taxon>Ascomycota</taxon>
        <taxon>Saccharomycotina</taxon>
        <taxon>Saccharomycetes</taxon>
        <taxon>Saccharomycetales</taxon>
        <taxon>Saccharomycetaceae</taxon>
        <taxon>Maudiozyma</taxon>
    </lineage>
</organism>
<evidence type="ECO:0000313" key="11">
    <source>
        <dbReference type="EMBL" id="SMN21875.1"/>
    </source>
</evidence>
<evidence type="ECO:0000256" key="9">
    <source>
        <dbReference type="ARBA" id="ARBA00038039"/>
    </source>
</evidence>
<dbReference type="GO" id="GO:0015179">
    <property type="term" value="F:L-amino acid transmembrane transporter activity"/>
    <property type="evidence" value="ECO:0007669"/>
    <property type="project" value="UniProtKB-ARBA"/>
</dbReference>
<keyword evidence="8 10" id="KW-0472">Membrane</keyword>
<keyword evidence="7 10" id="KW-1133">Transmembrane helix</keyword>
<evidence type="ECO:0000256" key="3">
    <source>
        <dbReference type="ARBA" id="ARBA00022554"/>
    </source>
</evidence>
<dbReference type="EMBL" id="FXLY01000009">
    <property type="protein sequence ID" value="SMN21875.1"/>
    <property type="molecule type" value="Genomic_DNA"/>
</dbReference>
<evidence type="ECO:0000256" key="2">
    <source>
        <dbReference type="ARBA" id="ARBA00022448"/>
    </source>
</evidence>
<dbReference type="Pfam" id="PF04193">
    <property type="entry name" value="PQ-loop"/>
    <property type="match status" value="2"/>
</dbReference>
<dbReference type="Proteomes" id="UP000196158">
    <property type="component" value="Unassembled WGS sequence"/>
</dbReference>
<dbReference type="GO" id="GO:0015174">
    <property type="term" value="F:basic amino acid transmembrane transporter activity"/>
    <property type="evidence" value="ECO:0007669"/>
    <property type="project" value="UniProtKB-ARBA"/>
</dbReference>
<comment type="similarity">
    <text evidence="9">Belongs to the laat-1 family.</text>
</comment>
<sequence>MQFVPIEFNPENLSGIFGSISIACWVIVFVPQIYENFYRKSAEGLSLLFVVLWLAGDVFNLLGAMMQHLLPTMIVLAAYYTVADIILWAQCLWYDNEKKVDPIHLSPANPMNENVLQDVFNERQPLLSNGQANSLLDVNEESRTQAIDTLIEIEEEQEELLSQSNKLYNCFIVVCVVLAGFISWYVTYCSRMSHGDNEPKIPSEPTPVTVNVLAQMFGYLSAALYLGSRIPQILLNFKRKSCEGISFLFFLFACIGNITFILSVLVISSDPTYLMVNASWLLGSSGTLVMDFVIFGQFFAYGVGKSISLDSPV</sequence>
<evidence type="ECO:0000256" key="7">
    <source>
        <dbReference type="ARBA" id="ARBA00022989"/>
    </source>
</evidence>
<keyword evidence="5" id="KW-0677">Repeat</keyword>
<dbReference type="PANTHER" id="PTHR16201">
    <property type="entry name" value="SEVEN TRANSMEMBRANE PROTEIN 1-RELATED"/>
    <property type="match status" value="1"/>
</dbReference>
<dbReference type="FunFam" id="1.20.1280.290:FF:000012">
    <property type="entry name" value="Vacuolar membrane PQ loop repeat protein"/>
    <property type="match status" value="1"/>
</dbReference>
<proteinExistence type="inferred from homology"/>
<feature type="transmembrane region" description="Helical" evidence="10">
    <location>
        <begin position="167"/>
        <end position="188"/>
    </location>
</feature>
<feature type="transmembrane region" description="Helical" evidence="10">
    <location>
        <begin position="247"/>
        <end position="268"/>
    </location>
</feature>
<evidence type="ECO:0000256" key="6">
    <source>
        <dbReference type="ARBA" id="ARBA00022970"/>
    </source>
</evidence>
<protein>
    <submittedName>
        <fullName evidence="11">Uncharacterized protein</fullName>
    </submittedName>
</protein>
<evidence type="ECO:0000256" key="1">
    <source>
        <dbReference type="ARBA" id="ARBA00004128"/>
    </source>
</evidence>
<dbReference type="AlphaFoldDB" id="A0A1X7R8B6"/>
<dbReference type="PANTHER" id="PTHR16201:SF35">
    <property type="entry name" value="VACUOLAR AMINO ACID TRANSPORTER YPQ1-RELATED"/>
    <property type="match status" value="1"/>
</dbReference>
<evidence type="ECO:0000256" key="10">
    <source>
        <dbReference type="SAM" id="Phobius"/>
    </source>
</evidence>
<dbReference type="GO" id="GO:0000329">
    <property type="term" value="C:fungal-type vacuole membrane"/>
    <property type="evidence" value="ECO:0007669"/>
    <property type="project" value="UniProtKB-ARBA"/>
</dbReference>
<dbReference type="InterPro" id="IPR006603">
    <property type="entry name" value="PQ-loop_rpt"/>
</dbReference>
<feature type="transmembrane region" description="Helical" evidence="10">
    <location>
        <begin position="280"/>
        <end position="303"/>
    </location>
</feature>
<feature type="transmembrane region" description="Helical" evidence="10">
    <location>
        <begin position="208"/>
        <end position="226"/>
    </location>
</feature>
<accession>A0A1X7R8B6</accession>
<keyword evidence="6" id="KW-0029">Amino-acid transport</keyword>
<reference evidence="11 12" key="1">
    <citation type="submission" date="2017-04" db="EMBL/GenBank/DDBJ databases">
        <authorList>
            <person name="Afonso C.L."/>
            <person name="Miller P.J."/>
            <person name="Scott M.A."/>
            <person name="Spackman E."/>
            <person name="Goraichik I."/>
            <person name="Dimitrov K.M."/>
            <person name="Suarez D.L."/>
            <person name="Swayne D.E."/>
        </authorList>
    </citation>
    <scope>NUCLEOTIDE SEQUENCE [LARGE SCALE GENOMIC DNA]</scope>
</reference>
<keyword evidence="12" id="KW-1185">Reference proteome</keyword>